<feature type="transmembrane region" description="Helical" evidence="8">
    <location>
        <begin position="628"/>
        <end position="649"/>
    </location>
</feature>
<sequence length="662" mass="72522">MSVNPAQGSKPIEAWEADDEIDLRKYLDILIKRWREILFFTFLVTVIGALGVFAYRLFQAPVYEARASVAIVRTQTEVNFDERFTTSSGQPVGGDINSRRSALLGLVYSGSIAERVVADLHGQLSERERDPAYLLRQINAELATQNNRTGQSDLIWISARAKSPTVAAAIANAWAQHYVQEVNRIYGQVPDEMIASVQNELDQAQANYTQAQRALEQFLAESPLNTLRREMEETQQAIDALQTANSTALSSYVEEVLNSYRRIVSTYLNAQTDAQLFGFTREQEGRRQLLDAYMRAYNGALVDAFDTQRQRDVRLLRLYYDQWLQTTAALSTARSLQAGLQQGGEGAVDSVAAALQLLKVQLVSTMMGDVPSMQRNNPDLTAPPATLTAGGVLAVSGEAIMLPSVQMSPSGASSETVSRQPLLQLTLNFPSDVTLAGLNADLEGTIQALEQQLTRLEAEIDALNQALLSGERFNHLDAQIPDQSELVNAIRARYPTIFERGVFSEVGEGASRDATLGSDGRAQAEELLKLAGAETASLAMRPDAPMQESIALLESRLQQLQAQVEAEQAAYRQIVQRRDLAWDALKALSTKQAELRLERAAANTEVRLGALAIPPDEPVQTASAPVSIALAAMVGLMLAIFLAFLFEYLGRPPLFVSASQAM</sequence>
<dbReference type="PANTHER" id="PTHR32309">
    <property type="entry name" value="TYROSINE-PROTEIN KINASE"/>
    <property type="match status" value="1"/>
</dbReference>
<dbReference type="Pfam" id="PF02706">
    <property type="entry name" value="Wzz"/>
    <property type="match status" value="1"/>
</dbReference>
<dbReference type="EMBL" id="DSMG01000125">
    <property type="protein sequence ID" value="HDX32350.1"/>
    <property type="molecule type" value="Genomic_DNA"/>
</dbReference>
<comment type="subcellular location">
    <subcellularLocation>
        <location evidence="1">Cell membrane</location>
        <topology evidence="1">Multi-pass membrane protein</topology>
    </subcellularLocation>
</comment>
<feature type="domain" description="Polysaccharide chain length determinant N-terminal" evidence="9">
    <location>
        <begin position="19"/>
        <end position="99"/>
    </location>
</feature>
<name>A0A7C1JYT7_9CHLR</name>
<evidence type="ECO:0000256" key="7">
    <source>
        <dbReference type="SAM" id="Coils"/>
    </source>
</evidence>
<accession>A0A7C1JYT7</accession>
<keyword evidence="7" id="KW-0175">Coiled coil</keyword>
<dbReference type="GO" id="GO:0005886">
    <property type="term" value="C:plasma membrane"/>
    <property type="evidence" value="ECO:0007669"/>
    <property type="project" value="UniProtKB-SubCell"/>
</dbReference>
<feature type="coiled-coil region" evidence="7">
    <location>
        <begin position="439"/>
        <end position="466"/>
    </location>
</feature>
<evidence type="ECO:0000259" key="9">
    <source>
        <dbReference type="Pfam" id="PF02706"/>
    </source>
</evidence>
<keyword evidence="3" id="KW-1003">Cell membrane</keyword>
<dbReference type="InterPro" id="IPR003856">
    <property type="entry name" value="LPS_length_determ_N"/>
</dbReference>
<comment type="caution">
    <text evidence="10">The sequence shown here is derived from an EMBL/GenBank/DDBJ whole genome shotgun (WGS) entry which is preliminary data.</text>
</comment>
<evidence type="ECO:0000256" key="2">
    <source>
        <dbReference type="ARBA" id="ARBA00006683"/>
    </source>
</evidence>
<evidence type="ECO:0000256" key="1">
    <source>
        <dbReference type="ARBA" id="ARBA00004651"/>
    </source>
</evidence>
<evidence type="ECO:0000256" key="3">
    <source>
        <dbReference type="ARBA" id="ARBA00022475"/>
    </source>
</evidence>
<proteinExistence type="inferred from homology"/>
<feature type="transmembrane region" description="Helical" evidence="8">
    <location>
        <begin position="37"/>
        <end position="58"/>
    </location>
</feature>
<evidence type="ECO:0000256" key="5">
    <source>
        <dbReference type="ARBA" id="ARBA00022989"/>
    </source>
</evidence>
<gene>
    <name evidence="10" type="ORF">ENQ20_12820</name>
</gene>
<reference evidence="10" key="1">
    <citation type="journal article" date="2020" name="mSystems">
        <title>Genome- and Community-Level Interaction Insights into Carbon Utilization and Element Cycling Functions of Hydrothermarchaeota in Hydrothermal Sediment.</title>
        <authorList>
            <person name="Zhou Z."/>
            <person name="Liu Y."/>
            <person name="Xu W."/>
            <person name="Pan J."/>
            <person name="Luo Z.H."/>
            <person name="Li M."/>
        </authorList>
    </citation>
    <scope>NUCLEOTIDE SEQUENCE [LARGE SCALE GENOMIC DNA]</scope>
    <source>
        <strain evidence="10">SpSt-289</strain>
    </source>
</reference>
<dbReference type="AlphaFoldDB" id="A0A7C1JYT7"/>
<organism evidence="10">
    <name type="scientific">Caldilinea aerophila</name>
    <dbReference type="NCBI Taxonomy" id="133453"/>
    <lineage>
        <taxon>Bacteria</taxon>
        <taxon>Bacillati</taxon>
        <taxon>Chloroflexota</taxon>
        <taxon>Caldilineae</taxon>
        <taxon>Caldilineales</taxon>
        <taxon>Caldilineaceae</taxon>
        <taxon>Caldilinea</taxon>
    </lineage>
</organism>
<feature type="coiled-coil region" evidence="7">
    <location>
        <begin position="194"/>
        <end position="244"/>
    </location>
</feature>
<feature type="coiled-coil region" evidence="7">
    <location>
        <begin position="550"/>
        <end position="605"/>
    </location>
</feature>
<keyword evidence="4 8" id="KW-0812">Transmembrane</keyword>
<keyword evidence="6 8" id="KW-0472">Membrane</keyword>
<evidence type="ECO:0000256" key="4">
    <source>
        <dbReference type="ARBA" id="ARBA00022692"/>
    </source>
</evidence>
<comment type="similarity">
    <text evidence="2">Belongs to the CpsC/CapA family.</text>
</comment>
<dbReference type="PANTHER" id="PTHR32309:SF13">
    <property type="entry name" value="FERRIC ENTEROBACTIN TRANSPORT PROTEIN FEPE"/>
    <property type="match status" value="1"/>
</dbReference>
<evidence type="ECO:0000256" key="8">
    <source>
        <dbReference type="SAM" id="Phobius"/>
    </source>
</evidence>
<dbReference type="InterPro" id="IPR050445">
    <property type="entry name" value="Bact_polysacc_biosynth/exp"/>
</dbReference>
<evidence type="ECO:0000256" key="6">
    <source>
        <dbReference type="ARBA" id="ARBA00023136"/>
    </source>
</evidence>
<dbReference type="GO" id="GO:0004713">
    <property type="term" value="F:protein tyrosine kinase activity"/>
    <property type="evidence" value="ECO:0007669"/>
    <property type="project" value="TreeGrafter"/>
</dbReference>
<protein>
    <recommendedName>
        <fullName evidence="9">Polysaccharide chain length determinant N-terminal domain-containing protein</fullName>
    </recommendedName>
</protein>
<evidence type="ECO:0000313" key="10">
    <source>
        <dbReference type="EMBL" id="HDX32350.1"/>
    </source>
</evidence>
<keyword evidence="5 8" id="KW-1133">Transmembrane helix</keyword>